<comment type="subcellular location">
    <subcellularLocation>
        <location evidence="1 6">Bacterial flagellum basal body</location>
    </subcellularLocation>
</comment>
<reference evidence="11 12" key="1">
    <citation type="submission" date="2020-10" db="EMBL/GenBank/DDBJ databases">
        <title>Complete genome sequence of Paludibaculum fermentans P105T, a facultatively anaerobic acidobacterium capable of dissimilatory Fe(III) reduction.</title>
        <authorList>
            <person name="Dedysh S.N."/>
            <person name="Beletsky A.V."/>
            <person name="Kulichevskaya I.S."/>
            <person name="Mardanov A.V."/>
            <person name="Ravin N.V."/>
        </authorList>
    </citation>
    <scope>NUCLEOTIDE SEQUENCE [LARGE SCALE GENOMIC DNA]</scope>
    <source>
        <strain evidence="11 12">P105</strain>
    </source>
</reference>
<dbReference type="GO" id="GO:0071978">
    <property type="term" value="P:bacterial-type flagellum-dependent swarming motility"/>
    <property type="evidence" value="ECO:0007669"/>
    <property type="project" value="TreeGrafter"/>
</dbReference>
<dbReference type="InterPro" id="IPR001444">
    <property type="entry name" value="Flag_bb_rod_N"/>
</dbReference>
<dbReference type="EMBL" id="CP063849">
    <property type="protein sequence ID" value="QOY88847.1"/>
    <property type="molecule type" value="Genomic_DNA"/>
</dbReference>
<organism evidence="11 12">
    <name type="scientific">Paludibaculum fermentans</name>
    <dbReference type="NCBI Taxonomy" id="1473598"/>
    <lineage>
        <taxon>Bacteria</taxon>
        <taxon>Pseudomonadati</taxon>
        <taxon>Acidobacteriota</taxon>
        <taxon>Terriglobia</taxon>
        <taxon>Bryobacterales</taxon>
        <taxon>Bryobacteraceae</taxon>
        <taxon>Paludibaculum</taxon>
    </lineage>
</organism>
<evidence type="ECO:0000256" key="2">
    <source>
        <dbReference type="ARBA" id="ARBA00009677"/>
    </source>
</evidence>
<dbReference type="Pfam" id="PF22692">
    <property type="entry name" value="LlgE_F_G_D1"/>
    <property type="match status" value="1"/>
</dbReference>
<dbReference type="PANTHER" id="PTHR30435">
    <property type="entry name" value="FLAGELLAR PROTEIN"/>
    <property type="match status" value="1"/>
</dbReference>
<evidence type="ECO:0000259" key="10">
    <source>
        <dbReference type="Pfam" id="PF22692"/>
    </source>
</evidence>
<dbReference type="PANTHER" id="PTHR30435:SF19">
    <property type="entry name" value="FLAGELLAR BASAL-BODY ROD PROTEIN FLGG"/>
    <property type="match status" value="1"/>
</dbReference>
<comment type="similarity">
    <text evidence="2 6">Belongs to the flagella basal body rod proteins family.</text>
</comment>
<evidence type="ECO:0000313" key="11">
    <source>
        <dbReference type="EMBL" id="QOY88847.1"/>
    </source>
</evidence>
<evidence type="ECO:0000256" key="5">
    <source>
        <dbReference type="NCBIfam" id="TIGR02488"/>
    </source>
</evidence>
<proteinExistence type="inferred from homology"/>
<protein>
    <recommendedName>
        <fullName evidence="3 5">Flagellar basal-body rod protein FlgG</fullName>
    </recommendedName>
</protein>
<evidence type="ECO:0000256" key="4">
    <source>
        <dbReference type="ARBA" id="ARBA00023143"/>
    </source>
</evidence>
<gene>
    <name evidence="11" type="primary">flgG</name>
    <name evidence="11" type="ORF">IRI77_02485</name>
</gene>
<evidence type="ECO:0000256" key="1">
    <source>
        <dbReference type="ARBA" id="ARBA00004117"/>
    </source>
</evidence>
<dbReference type="NCBIfam" id="TIGR03506">
    <property type="entry name" value="FlgEFG_subfam"/>
    <property type="match status" value="2"/>
</dbReference>
<evidence type="ECO:0000256" key="3">
    <source>
        <dbReference type="ARBA" id="ARBA00017948"/>
    </source>
</evidence>
<dbReference type="AlphaFoldDB" id="A0A7S7NS60"/>
<name>A0A7S7NS60_PALFE</name>
<evidence type="ECO:0000259" key="9">
    <source>
        <dbReference type="Pfam" id="PF06429"/>
    </source>
</evidence>
<evidence type="ECO:0000256" key="7">
    <source>
        <dbReference type="SAM" id="MobiDB-lite"/>
    </source>
</evidence>
<sequence>MIRALFSAASGMTAQQLNVDNIAHNLANANTAGYKTRRAQFQDLLYQSMIQPGASAGQQTSIPTGLQLGLGTRASSNEILFTQGNFAATENPMDVVIQGRGFFQVRTTNGELAYTRAGSFHTDRDGNMVTSDGDPLEPQITIPSDAQSITIAPDGTVSYKQPNQTASQIAGQLQLALFANPAGLDGLGKNLYKPTDASGDPQVGQPGGQEGIGALLQGYTEQSNVSVVEEFINLIVSQRAYEANSKVVKAADEMYQQVNNLSTR</sequence>
<dbReference type="InterPro" id="IPR012834">
    <property type="entry name" value="FlgG_G_neg"/>
</dbReference>
<dbReference type="RefSeq" id="WP_194450510.1">
    <property type="nucleotide sequence ID" value="NZ_CP063849.1"/>
</dbReference>
<accession>A0A7S7NS60</accession>
<feature type="domain" description="Flagellar hook protein FlgE/F/G-like D1" evidence="10">
    <location>
        <begin position="97"/>
        <end position="159"/>
    </location>
</feature>
<dbReference type="GO" id="GO:0009426">
    <property type="term" value="C:bacterial-type flagellum basal body, distal rod"/>
    <property type="evidence" value="ECO:0007669"/>
    <property type="project" value="UniProtKB-UniRule"/>
</dbReference>
<keyword evidence="11" id="KW-0282">Flagellum</keyword>
<dbReference type="Pfam" id="PF06429">
    <property type="entry name" value="Flg_bbr_C"/>
    <property type="match status" value="1"/>
</dbReference>
<dbReference type="SUPFAM" id="SSF117143">
    <property type="entry name" value="Flagellar hook protein flgE"/>
    <property type="match status" value="1"/>
</dbReference>
<evidence type="ECO:0000256" key="6">
    <source>
        <dbReference type="RuleBase" id="RU362116"/>
    </source>
</evidence>
<keyword evidence="11" id="KW-0969">Cilium</keyword>
<dbReference type="KEGG" id="pfer:IRI77_02485"/>
<dbReference type="InterPro" id="IPR020013">
    <property type="entry name" value="Flagellar_FlgE/F/G"/>
</dbReference>
<dbReference type="NCBIfam" id="TIGR02488">
    <property type="entry name" value="flgG_G_neg"/>
    <property type="match status" value="1"/>
</dbReference>
<feature type="region of interest" description="Disordered" evidence="7">
    <location>
        <begin position="190"/>
        <end position="211"/>
    </location>
</feature>
<dbReference type="InterPro" id="IPR010930">
    <property type="entry name" value="Flg_bb/hook_C_dom"/>
</dbReference>
<keyword evidence="12" id="KW-1185">Reference proteome</keyword>
<feature type="domain" description="Flagellar basal-body/hook protein C-terminal" evidence="9">
    <location>
        <begin position="217"/>
        <end position="261"/>
    </location>
</feature>
<dbReference type="InterPro" id="IPR053967">
    <property type="entry name" value="LlgE_F_G-like_D1"/>
</dbReference>
<dbReference type="Proteomes" id="UP000593892">
    <property type="component" value="Chromosome"/>
</dbReference>
<evidence type="ECO:0000313" key="12">
    <source>
        <dbReference type="Proteomes" id="UP000593892"/>
    </source>
</evidence>
<dbReference type="Pfam" id="PF00460">
    <property type="entry name" value="Flg_bb_rod"/>
    <property type="match status" value="1"/>
</dbReference>
<feature type="domain" description="Flagellar basal body rod protein N-terminal" evidence="8">
    <location>
        <begin position="7"/>
        <end position="35"/>
    </location>
</feature>
<keyword evidence="11" id="KW-0966">Cell projection</keyword>
<dbReference type="InterPro" id="IPR037925">
    <property type="entry name" value="FlgE/F/G-like"/>
</dbReference>
<evidence type="ECO:0000259" key="8">
    <source>
        <dbReference type="Pfam" id="PF00460"/>
    </source>
</evidence>
<keyword evidence="4 6" id="KW-0975">Bacterial flagellum</keyword>